<dbReference type="EMBL" id="UAWT01000016">
    <property type="protein sequence ID" value="SQC69555.1"/>
    <property type="molecule type" value="Genomic_DNA"/>
</dbReference>
<dbReference type="Gene3D" id="2.40.420.20">
    <property type="match status" value="1"/>
</dbReference>
<feature type="domain" description="Multidrug resistance protein MdtA-like C-terminal permuted SH3" evidence="1">
    <location>
        <begin position="28"/>
        <end position="86"/>
    </location>
</feature>
<dbReference type="PANTHER" id="PTHR30469">
    <property type="entry name" value="MULTIDRUG RESISTANCE PROTEIN MDTA"/>
    <property type="match status" value="1"/>
</dbReference>
<evidence type="ECO:0000259" key="1">
    <source>
        <dbReference type="Pfam" id="PF25967"/>
    </source>
</evidence>
<dbReference type="InterPro" id="IPR058627">
    <property type="entry name" value="MdtA-like_C"/>
</dbReference>
<name>A0A2X3HFX3_9LIST</name>
<accession>A0A2X3HFX3</accession>
<dbReference type="Pfam" id="PF25967">
    <property type="entry name" value="RND-MFP_C"/>
    <property type="match status" value="1"/>
</dbReference>
<sequence>MVSLNDSKNLKAGMTVSGSILVSKKAHVLNIPIEAVQKNDKDEYYVLIPKKEKNKQTKKVKQVIETGIRNDNIIEVKKGLKKGEEILLPSTSTSSK</sequence>
<dbReference type="GO" id="GO:0015562">
    <property type="term" value="F:efflux transmembrane transporter activity"/>
    <property type="evidence" value="ECO:0007669"/>
    <property type="project" value="TreeGrafter"/>
</dbReference>
<reference evidence="2 3" key="1">
    <citation type="submission" date="2018-06" db="EMBL/GenBank/DDBJ databases">
        <authorList>
            <consortium name="Pathogen Informatics"/>
            <person name="Doyle S."/>
        </authorList>
    </citation>
    <scope>NUCLEOTIDE SEQUENCE [LARGE SCALE GENOMIC DNA]</scope>
    <source>
        <strain evidence="2 3">NCTC13940</strain>
    </source>
</reference>
<evidence type="ECO:0000313" key="2">
    <source>
        <dbReference type="EMBL" id="SQC69555.1"/>
    </source>
</evidence>
<gene>
    <name evidence="2" type="ORF">NCTC13940_01551</name>
</gene>
<proteinExistence type="predicted"/>
<evidence type="ECO:0000313" key="3">
    <source>
        <dbReference type="Proteomes" id="UP000250257"/>
    </source>
</evidence>
<dbReference type="GO" id="GO:1990281">
    <property type="term" value="C:efflux pump complex"/>
    <property type="evidence" value="ECO:0007669"/>
    <property type="project" value="TreeGrafter"/>
</dbReference>
<protein>
    <submittedName>
        <fullName evidence="2">Macrolide transporter subunit MacA</fullName>
    </submittedName>
</protein>
<organism evidence="2 3">
    <name type="scientific">Listeria fleischmannii subsp. fleischmannii</name>
    <dbReference type="NCBI Taxonomy" id="1671902"/>
    <lineage>
        <taxon>Bacteria</taxon>
        <taxon>Bacillati</taxon>
        <taxon>Bacillota</taxon>
        <taxon>Bacilli</taxon>
        <taxon>Bacillales</taxon>
        <taxon>Listeriaceae</taxon>
        <taxon>Listeria</taxon>
    </lineage>
</organism>
<dbReference type="Proteomes" id="UP000250257">
    <property type="component" value="Unassembled WGS sequence"/>
</dbReference>
<dbReference type="AlphaFoldDB" id="A0A2X3HFX3"/>